<dbReference type="GO" id="GO:0005737">
    <property type="term" value="C:cytoplasm"/>
    <property type="evidence" value="ECO:0007669"/>
    <property type="project" value="TreeGrafter"/>
</dbReference>
<evidence type="ECO:0000313" key="8">
    <source>
        <dbReference type="EMBL" id="GIM29345.1"/>
    </source>
</evidence>
<evidence type="ECO:0000256" key="2">
    <source>
        <dbReference type="ARBA" id="ARBA00022801"/>
    </source>
</evidence>
<dbReference type="Gene3D" id="3.30.1220.10">
    <property type="entry name" value="CobW-like, C-terminal domain"/>
    <property type="match status" value="1"/>
</dbReference>
<proteinExistence type="inferred from homology"/>
<gene>
    <name evidence="8" type="primary">cobW</name>
    <name evidence="8" type="ORF">CPJCM30710_20110</name>
</gene>
<keyword evidence="9" id="KW-1185">Reference proteome</keyword>
<comment type="similarity">
    <text evidence="4">Belongs to the SIMIBI class G3E GTPase family. ZNG1 subfamily.</text>
</comment>
<comment type="catalytic activity">
    <reaction evidence="5">
        <text>GTP + H2O = GDP + phosphate + H(+)</text>
        <dbReference type="Rhea" id="RHEA:19669"/>
        <dbReference type="ChEBI" id="CHEBI:15377"/>
        <dbReference type="ChEBI" id="CHEBI:15378"/>
        <dbReference type="ChEBI" id="CHEBI:37565"/>
        <dbReference type="ChEBI" id="CHEBI:43474"/>
        <dbReference type="ChEBI" id="CHEBI:58189"/>
    </reaction>
    <physiologicalReaction direction="left-to-right" evidence="5">
        <dbReference type="Rhea" id="RHEA:19670"/>
    </physiologicalReaction>
</comment>
<organism evidence="8 9">
    <name type="scientific">Clostridium polyendosporum</name>
    <dbReference type="NCBI Taxonomy" id="69208"/>
    <lineage>
        <taxon>Bacteria</taxon>
        <taxon>Bacillati</taxon>
        <taxon>Bacillota</taxon>
        <taxon>Clostridia</taxon>
        <taxon>Eubacteriales</taxon>
        <taxon>Clostridiaceae</taxon>
        <taxon>Clostridium</taxon>
    </lineage>
</organism>
<dbReference type="GO" id="GO:0016787">
    <property type="term" value="F:hydrolase activity"/>
    <property type="evidence" value="ECO:0007669"/>
    <property type="project" value="UniProtKB-KW"/>
</dbReference>
<sequence length="320" mass="36189">MKIDIISGFLGAGKTTLIQKLIKEELNKEKIVIIENEYGEVGIDGNLLRRENLEVKEITSGCICCTIVGDFRTAIEDIVKKYNPGRIIIEPSGVAKLSQVISSVRAVDCIKNLKVNLQVVVIDIQNFDAYITNFGDFYTNQIANARTIVLSRTQLASERQVTYAAMAIRKINPCCSIITTPWDKLTSKRILEVGENRFEDILKEVNLVRKSLNTTHVIRSQSRDSSKLASDIFDTWGAETPKIFMKKDLQIILDNLKDEEKYGLIVRAKGIIEVKNEGWVQFDYVPNEIQIKPISSDYTGRLCVIGSKLRKEEIKRLFLG</sequence>
<accession>A0A919RZC6</accession>
<feature type="domain" description="CobW C-terminal" evidence="7">
    <location>
        <begin position="235"/>
        <end position="318"/>
    </location>
</feature>
<dbReference type="InterPro" id="IPR027417">
    <property type="entry name" value="P-loop_NTPase"/>
</dbReference>
<evidence type="ECO:0000256" key="1">
    <source>
        <dbReference type="ARBA" id="ARBA00022741"/>
    </source>
</evidence>
<dbReference type="PANTHER" id="PTHR13748">
    <property type="entry name" value="COBW-RELATED"/>
    <property type="match status" value="1"/>
</dbReference>
<protein>
    <submittedName>
        <fullName evidence="8">Cobalamin biosynthesis protein CobW</fullName>
    </submittedName>
</protein>
<dbReference type="Pfam" id="PF02492">
    <property type="entry name" value="cobW"/>
    <property type="match status" value="1"/>
</dbReference>
<evidence type="ECO:0000256" key="4">
    <source>
        <dbReference type="ARBA" id="ARBA00034320"/>
    </source>
</evidence>
<dbReference type="RefSeq" id="WP_212904043.1">
    <property type="nucleotide sequence ID" value="NZ_BOPZ01000016.1"/>
</dbReference>
<keyword evidence="3" id="KW-0143">Chaperone</keyword>
<comment type="caution">
    <text evidence="8">The sequence shown here is derived from an EMBL/GenBank/DDBJ whole genome shotgun (WGS) entry which is preliminary data.</text>
</comment>
<keyword evidence="2" id="KW-0378">Hydrolase</keyword>
<dbReference type="Proteomes" id="UP000679179">
    <property type="component" value="Unassembled WGS sequence"/>
</dbReference>
<dbReference type="InterPro" id="IPR011629">
    <property type="entry name" value="CobW-like_C"/>
</dbReference>
<dbReference type="EMBL" id="BOPZ01000016">
    <property type="protein sequence ID" value="GIM29345.1"/>
    <property type="molecule type" value="Genomic_DNA"/>
</dbReference>
<evidence type="ECO:0000256" key="3">
    <source>
        <dbReference type="ARBA" id="ARBA00023186"/>
    </source>
</evidence>
<dbReference type="InterPro" id="IPR036627">
    <property type="entry name" value="CobW-likC_sf"/>
</dbReference>
<dbReference type="SUPFAM" id="SSF52540">
    <property type="entry name" value="P-loop containing nucleoside triphosphate hydrolases"/>
    <property type="match status" value="1"/>
</dbReference>
<dbReference type="GO" id="GO:0000166">
    <property type="term" value="F:nucleotide binding"/>
    <property type="evidence" value="ECO:0007669"/>
    <property type="project" value="UniProtKB-KW"/>
</dbReference>
<feature type="domain" description="CobW/HypB/UreG nucleotide-binding" evidence="6">
    <location>
        <begin position="5"/>
        <end position="175"/>
    </location>
</feature>
<dbReference type="CDD" id="cd03112">
    <property type="entry name" value="CobW-like"/>
    <property type="match status" value="1"/>
</dbReference>
<dbReference type="InterPro" id="IPR003495">
    <property type="entry name" value="CobW/HypB/UreG_nucleotide-bd"/>
</dbReference>
<reference evidence="8" key="1">
    <citation type="submission" date="2021-03" db="EMBL/GenBank/DDBJ databases">
        <title>Taxonomic study of Clostridium polyendosporum from meadow-gley soil under rice.</title>
        <authorList>
            <person name="Kobayashi H."/>
            <person name="Tanizawa Y."/>
            <person name="Yagura M."/>
        </authorList>
    </citation>
    <scope>NUCLEOTIDE SEQUENCE</scope>
    <source>
        <strain evidence="8">JCM 30710</strain>
    </source>
</reference>
<evidence type="ECO:0000313" key="9">
    <source>
        <dbReference type="Proteomes" id="UP000679179"/>
    </source>
</evidence>
<dbReference type="InterPro" id="IPR051316">
    <property type="entry name" value="Zinc-reg_GTPase_activator"/>
</dbReference>
<keyword evidence="1" id="KW-0547">Nucleotide-binding</keyword>
<dbReference type="AlphaFoldDB" id="A0A919RZC6"/>
<dbReference type="Pfam" id="PF07683">
    <property type="entry name" value="CobW_C"/>
    <property type="match status" value="1"/>
</dbReference>
<name>A0A919RZC6_9CLOT</name>
<evidence type="ECO:0000259" key="7">
    <source>
        <dbReference type="Pfam" id="PF07683"/>
    </source>
</evidence>
<dbReference type="PANTHER" id="PTHR13748:SF62">
    <property type="entry name" value="COBW DOMAIN-CONTAINING PROTEIN"/>
    <property type="match status" value="1"/>
</dbReference>
<evidence type="ECO:0000259" key="6">
    <source>
        <dbReference type="Pfam" id="PF02492"/>
    </source>
</evidence>
<dbReference type="Gene3D" id="3.40.50.300">
    <property type="entry name" value="P-loop containing nucleotide triphosphate hydrolases"/>
    <property type="match status" value="1"/>
</dbReference>
<evidence type="ECO:0000256" key="5">
    <source>
        <dbReference type="ARBA" id="ARBA00049117"/>
    </source>
</evidence>
<dbReference type="SUPFAM" id="SSF90002">
    <property type="entry name" value="Hypothetical protein YjiA, C-terminal domain"/>
    <property type="match status" value="1"/>
</dbReference>